<dbReference type="SMART" id="SM00043">
    <property type="entry name" value="CY"/>
    <property type="match status" value="1"/>
</dbReference>
<dbReference type="SUPFAM" id="SSF54403">
    <property type="entry name" value="Cystatin/monellin"/>
    <property type="match status" value="1"/>
</dbReference>
<protein>
    <recommendedName>
        <fullName evidence="4">Cystatin domain-containing protein</fullName>
    </recommendedName>
</protein>
<feature type="domain" description="Cystatin" evidence="4">
    <location>
        <begin position="57"/>
        <end position="147"/>
    </location>
</feature>
<dbReference type="PANTHER" id="PTHR47116">
    <property type="entry name" value="PHLOEM FILAMENT PROTEIN"/>
    <property type="match status" value="1"/>
</dbReference>
<proteinExistence type="inferred from homology"/>
<evidence type="ECO:0000259" key="4">
    <source>
        <dbReference type="SMART" id="SM00043"/>
    </source>
</evidence>
<accession>A0A8T0RC70</accession>
<dbReference type="CDD" id="cd00042">
    <property type="entry name" value="CY"/>
    <property type="match status" value="1"/>
</dbReference>
<comment type="caution">
    <text evidence="5">The sequence shown here is derived from an EMBL/GenBank/DDBJ whole genome shotgun (WGS) entry which is preliminary data.</text>
</comment>
<organism evidence="5 6">
    <name type="scientific">Panicum virgatum</name>
    <name type="common">Blackwell switchgrass</name>
    <dbReference type="NCBI Taxonomy" id="38727"/>
    <lineage>
        <taxon>Eukaryota</taxon>
        <taxon>Viridiplantae</taxon>
        <taxon>Streptophyta</taxon>
        <taxon>Embryophyta</taxon>
        <taxon>Tracheophyta</taxon>
        <taxon>Spermatophyta</taxon>
        <taxon>Magnoliopsida</taxon>
        <taxon>Liliopsida</taxon>
        <taxon>Poales</taxon>
        <taxon>Poaceae</taxon>
        <taxon>PACMAD clade</taxon>
        <taxon>Panicoideae</taxon>
        <taxon>Panicodae</taxon>
        <taxon>Paniceae</taxon>
        <taxon>Panicinae</taxon>
        <taxon>Panicum</taxon>
        <taxon>Panicum sect. Hiantes</taxon>
    </lineage>
</organism>
<dbReference type="OrthoDB" id="752087at2759"/>
<dbReference type="Proteomes" id="UP000823388">
    <property type="component" value="Chromosome 6K"/>
</dbReference>
<evidence type="ECO:0000256" key="2">
    <source>
        <dbReference type="ARBA" id="ARBA00022690"/>
    </source>
</evidence>
<evidence type="ECO:0000256" key="1">
    <source>
        <dbReference type="ARBA" id="ARBA00007233"/>
    </source>
</evidence>
<evidence type="ECO:0000256" key="3">
    <source>
        <dbReference type="ARBA" id="ARBA00022704"/>
    </source>
</evidence>
<gene>
    <name evidence="5" type="ORF">PVAP13_6KG177600</name>
</gene>
<dbReference type="GO" id="GO:0004869">
    <property type="term" value="F:cysteine-type endopeptidase inhibitor activity"/>
    <property type="evidence" value="ECO:0007669"/>
    <property type="project" value="UniProtKB-KW"/>
</dbReference>
<reference evidence="5" key="1">
    <citation type="submission" date="2020-05" db="EMBL/GenBank/DDBJ databases">
        <title>WGS assembly of Panicum virgatum.</title>
        <authorList>
            <person name="Lovell J.T."/>
            <person name="Jenkins J."/>
            <person name="Shu S."/>
            <person name="Juenger T.E."/>
            <person name="Schmutz J."/>
        </authorList>
    </citation>
    <scope>NUCLEOTIDE SEQUENCE</scope>
    <source>
        <strain evidence="5">AP13</strain>
    </source>
</reference>
<dbReference type="InterPro" id="IPR000010">
    <property type="entry name" value="Cystatin_dom"/>
</dbReference>
<evidence type="ECO:0000313" key="5">
    <source>
        <dbReference type="EMBL" id="KAG2582718.1"/>
    </source>
</evidence>
<dbReference type="InterPro" id="IPR046350">
    <property type="entry name" value="Cystatin_sf"/>
</dbReference>
<keyword evidence="6" id="KW-1185">Reference proteome</keyword>
<keyword evidence="2" id="KW-0646">Protease inhibitor</keyword>
<comment type="similarity">
    <text evidence="1">Belongs to the cystatin family. Phytocystatin subfamily.</text>
</comment>
<dbReference type="Pfam" id="PF16845">
    <property type="entry name" value="SQAPI"/>
    <property type="match status" value="1"/>
</dbReference>
<keyword evidence="3" id="KW-0789">Thiol protease inhibitor</keyword>
<sequence>MKCEKSFITSGDPLLFKCAASKPQIIAGHTIPAMRTNLLLVAAVVVCAVAATPTTATKVGVWEPITDINDPFVQELGGWAVAEHVKEANDGLKLSKVVSGDQKVGSGMNYRLVIHALGRDGKGASYKALVYDQEWSNTRRLLSFAPAN</sequence>
<dbReference type="Gene3D" id="3.10.450.10">
    <property type="match status" value="1"/>
</dbReference>
<evidence type="ECO:0000313" key="6">
    <source>
        <dbReference type="Proteomes" id="UP000823388"/>
    </source>
</evidence>
<dbReference type="AlphaFoldDB" id="A0A8T0RC70"/>
<dbReference type="InterPro" id="IPR027214">
    <property type="entry name" value="Cystatin"/>
</dbReference>
<dbReference type="EMBL" id="CM029047">
    <property type="protein sequence ID" value="KAG2582718.1"/>
    <property type="molecule type" value="Genomic_DNA"/>
</dbReference>
<name>A0A8T0RC70_PANVG</name>